<organism evidence="1 2">
    <name type="scientific">Citrobacter phage Margaery</name>
    <dbReference type="NCBI Taxonomy" id="1701810"/>
    <lineage>
        <taxon>Viruses</taxon>
        <taxon>Duplodnaviria</taxon>
        <taxon>Heunggongvirae</taxon>
        <taxon>Uroviricota</taxon>
        <taxon>Caudoviricetes</taxon>
        <taxon>Pantevenvirales</taxon>
        <taxon>Straboviridae</taxon>
        <taxon>Pseudotevenvirus</taxon>
        <taxon>Pseudotevenvirus margaery</taxon>
    </lineage>
</organism>
<protein>
    <submittedName>
        <fullName evidence="1">Uncharacterized protein</fullName>
    </submittedName>
</protein>
<evidence type="ECO:0000313" key="2">
    <source>
        <dbReference type="Proteomes" id="UP000201970"/>
    </source>
</evidence>
<dbReference type="KEGG" id="vg:26647366"/>
<keyword evidence="2" id="KW-1185">Reference proteome</keyword>
<evidence type="ECO:0000313" key="1">
    <source>
        <dbReference type="EMBL" id="ALF01870.1"/>
    </source>
</evidence>
<gene>
    <name evidence="1" type="ORF">CPT_Margaery181</name>
</gene>
<dbReference type="Proteomes" id="UP000201970">
    <property type="component" value="Segment"/>
</dbReference>
<dbReference type="EMBL" id="KT381880">
    <property type="protein sequence ID" value="ALF01870.1"/>
    <property type="molecule type" value="Genomic_DNA"/>
</dbReference>
<dbReference type="RefSeq" id="YP_009194996.1">
    <property type="nucleotide sequence ID" value="NC_028755.1"/>
</dbReference>
<proteinExistence type="predicted"/>
<dbReference type="GeneID" id="26647366"/>
<sequence>MKPKATTFQICQMILLSTATRAAEPIAYKSWGDSFTVKNIRDLPGRLYASPDFEPVDPNDLTLEEMKNLGFRKWSDDSKMMLIPLYLLPYLKDGFSAISISGEEFTFTRDKADNDHRMGLLSFGALPNESR</sequence>
<name>A0A0M4S595_9CAUD</name>
<reference evidence="1 2" key="1">
    <citation type="submission" date="2015-08" db="EMBL/GenBank/DDBJ databases">
        <title>The Complete Genome of Citrobacter freundii Myophage Margaery.</title>
        <authorList>
            <person name="Yi D."/>
            <person name="Cadungog J.N."/>
            <person name="Cahill J.L."/>
            <person name="Rasche E.S."/>
            <person name="Everett G.F.K."/>
        </authorList>
    </citation>
    <scope>NUCLEOTIDE SEQUENCE [LARGE SCALE GENOMIC DNA]</scope>
</reference>
<accession>A0A0M4S595</accession>